<accession>A0ABS2Q7T0</accession>
<evidence type="ECO:0000313" key="5">
    <source>
        <dbReference type="Proteomes" id="UP000823201"/>
    </source>
</evidence>
<reference evidence="4 5" key="1">
    <citation type="submission" date="2021-01" db="EMBL/GenBank/DDBJ databases">
        <title>Genomic Encyclopedia of Type Strains, Phase IV (KMG-IV): sequencing the most valuable type-strain genomes for metagenomic binning, comparative biology and taxonomic classification.</title>
        <authorList>
            <person name="Goeker M."/>
        </authorList>
    </citation>
    <scope>NUCLEOTIDE SEQUENCE [LARGE SCALE GENOMIC DNA]</scope>
    <source>
        <strain evidence="4 5">DSM 100968</strain>
    </source>
</reference>
<dbReference type="InterPro" id="IPR003768">
    <property type="entry name" value="ScpA"/>
</dbReference>
<evidence type="ECO:0000313" key="4">
    <source>
        <dbReference type="EMBL" id="MBM7657848.1"/>
    </source>
</evidence>
<dbReference type="EMBL" id="JAFBEV010000009">
    <property type="protein sequence ID" value="MBM7657848.1"/>
    <property type="molecule type" value="Genomic_DNA"/>
</dbReference>
<keyword evidence="3" id="KW-0132">Cell division</keyword>
<sequence length="262" mass="30580">MEYNVKIDAFEGPLDLLLHLIKQFEIDIYDIPVSEITDQYLDFIHQMQRLELNVASEYLVMAATLIAMKSRMLLPKPEILDDLSDEPYEDPEDTRQALMRQLIDYKQFKEVADSLRVDESRRLLLLAKPADDLTDYETQNLSYLPTENRATVYDMMRALERMIARRKLQQPLSTKIDKQVLPITKQMTVLVQALRASANPISFCQLAEHYDRIHLVVTFLAILELMKKKAIICRQDSNFSDILIQLGEEADHFDTDEETFDY</sequence>
<dbReference type="Gene3D" id="1.10.10.580">
    <property type="entry name" value="Structural maintenance of chromosome 1. Chain E"/>
    <property type="match status" value="1"/>
</dbReference>
<dbReference type="InterPro" id="IPR023093">
    <property type="entry name" value="ScpA-like_C"/>
</dbReference>
<comment type="caution">
    <text evidence="4">The sequence shown here is derived from an EMBL/GenBank/DDBJ whole genome shotgun (WGS) entry which is preliminary data.</text>
</comment>
<comment type="subcellular location">
    <subcellularLocation>
        <location evidence="3">Cytoplasm</location>
    </subcellularLocation>
    <text evidence="3">Associated with two foci at the outer edges of the nucleoid region in young cells, and at four foci within both cell halves in older cells.</text>
</comment>
<dbReference type="HAMAP" id="MF_01805">
    <property type="entry name" value="ScpA"/>
    <property type="match status" value="1"/>
</dbReference>
<comment type="function">
    <text evidence="3">Participates in chromosomal partition during cell division. May act via the formation of a condensin-like complex containing Smc and ScpB that pull DNA away from mid-cell into both cell halves.</text>
</comment>
<dbReference type="Proteomes" id="UP000823201">
    <property type="component" value="Unassembled WGS sequence"/>
</dbReference>
<dbReference type="Gene3D" id="6.10.250.2410">
    <property type="match status" value="1"/>
</dbReference>
<comment type="subunit">
    <text evidence="3">Component of a cohesin-like complex composed of ScpA, ScpB and the Smc homodimer, in which ScpA and ScpB bind to the head domain of Smc. The presence of the three proteins is required for the association of the complex with DNA.</text>
</comment>
<evidence type="ECO:0000256" key="3">
    <source>
        <dbReference type="HAMAP-Rule" id="MF_01805"/>
    </source>
</evidence>
<dbReference type="PANTHER" id="PTHR33969">
    <property type="entry name" value="SEGREGATION AND CONDENSATION PROTEIN A"/>
    <property type="match status" value="1"/>
</dbReference>
<dbReference type="Pfam" id="PF02616">
    <property type="entry name" value="SMC_ScpA"/>
    <property type="match status" value="1"/>
</dbReference>
<name>A0ABS2Q7T0_9BACL</name>
<keyword evidence="3" id="KW-0963">Cytoplasm</keyword>
<keyword evidence="5" id="KW-1185">Reference proteome</keyword>
<keyword evidence="1 3" id="KW-0159">Chromosome partition</keyword>
<evidence type="ECO:0000256" key="2">
    <source>
        <dbReference type="ARBA" id="ARBA00044777"/>
    </source>
</evidence>
<proteinExistence type="inferred from homology"/>
<comment type="similarity">
    <text evidence="3">Belongs to the ScpA family.</text>
</comment>
<evidence type="ECO:0000256" key="1">
    <source>
        <dbReference type="ARBA" id="ARBA00022829"/>
    </source>
</evidence>
<protein>
    <recommendedName>
        <fullName evidence="2 3">Segregation and condensation protein A</fullName>
    </recommendedName>
</protein>
<dbReference type="RefSeq" id="WP_205006165.1">
    <property type="nucleotide sequence ID" value="NZ_CBCRXA010000009.1"/>
</dbReference>
<dbReference type="PANTHER" id="PTHR33969:SF2">
    <property type="entry name" value="SEGREGATION AND CONDENSATION PROTEIN A"/>
    <property type="match status" value="1"/>
</dbReference>
<keyword evidence="3" id="KW-0131">Cell cycle</keyword>
<organism evidence="4 5">
    <name type="scientific">Sporolactobacillus spathodeae</name>
    <dbReference type="NCBI Taxonomy" id="1465502"/>
    <lineage>
        <taxon>Bacteria</taxon>
        <taxon>Bacillati</taxon>
        <taxon>Bacillota</taxon>
        <taxon>Bacilli</taxon>
        <taxon>Bacillales</taxon>
        <taxon>Sporolactobacillaceae</taxon>
        <taxon>Sporolactobacillus</taxon>
    </lineage>
</organism>
<gene>
    <name evidence="3" type="primary">scpA</name>
    <name evidence="4" type="ORF">JOC27_001298</name>
</gene>